<dbReference type="OrthoDB" id="5853760at2759"/>
<proteinExistence type="predicted"/>
<evidence type="ECO:0000313" key="2">
    <source>
        <dbReference type="Proteomes" id="UP000267027"/>
    </source>
</evidence>
<dbReference type="Proteomes" id="UP000267027">
    <property type="component" value="Unassembled WGS sequence"/>
</dbReference>
<dbReference type="EMBL" id="UYYA01004131">
    <property type="protein sequence ID" value="VDM59809.1"/>
    <property type="molecule type" value="Genomic_DNA"/>
</dbReference>
<evidence type="ECO:0000313" key="3">
    <source>
        <dbReference type="WBParaSite" id="ACOC_0000822301-mRNA-1"/>
    </source>
</evidence>
<protein>
    <submittedName>
        <fullName evidence="1 3">Uncharacterized protein</fullName>
    </submittedName>
</protein>
<gene>
    <name evidence="1" type="ORF">ACOC_LOCUS8224</name>
</gene>
<name>A0A0R3PRR4_ANGCS</name>
<reference evidence="1 2" key="2">
    <citation type="submission" date="2018-11" db="EMBL/GenBank/DDBJ databases">
        <authorList>
            <consortium name="Pathogen Informatics"/>
        </authorList>
    </citation>
    <scope>NUCLEOTIDE SEQUENCE [LARGE SCALE GENOMIC DNA]</scope>
    <source>
        <strain evidence="1 2">Costa Rica</strain>
    </source>
</reference>
<keyword evidence="2" id="KW-1185">Reference proteome</keyword>
<dbReference type="WBParaSite" id="ACOC_0000822301-mRNA-1">
    <property type="protein sequence ID" value="ACOC_0000822301-mRNA-1"/>
    <property type="gene ID" value="ACOC_0000822301"/>
</dbReference>
<evidence type="ECO:0000313" key="1">
    <source>
        <dbReference type="EMBL" id="VDM59809.1"/>
    </source>
</evidence>
<dbReference type="AlphaFoldDB" id="A0A0R3PRR4"/>
<organism evidence="3">
    <name type="scientific">Angiostrongylus costaricensis</name>
    <name type="common">Nematode worm</name>
    <dbReference type="NCBI Taxonomy" id="334426"/>
    <lineage>
        <taxon>Eukaryota</taxon>
        <taxon>Metazoa</taxon>
        <taxon>Ecdysozoa</taxon>
        <taxon>Nematoda</taxon>
        <taxon>Chromadorea</taxon>
        <taxon>Rhabditida</taxon>
        <taxon>Rhabditina</taxon>
        <taxon>Rhabditomorpha</taxon>
        <taxon>Strongyloidea</taxon>
        <taxon>Metastrongylidae</taxon>
        <taxon>Angiostrongylus</taxon>
    </lineage>
</organism>
<sequence length="123" mass="14521">MRSQHQSRYLAKSSIRHEDERDAVQTNWINEPEGSDVFFVTVLDENWCYHCASPLKHLSNDMRKTIRQFLHIRRTTYPHVATEECNNARNLSLLHKQKCRHRYCETIALVDHNEGGVVKSFII</sequence>
<accession>A0A0R3PRR4</accession>
<reference evidence="3" key="1">
    <citation type="submission" date="2017-02" db="UniProtKB">
        <authorList>
            <consortium name="WormBaseParasite"/>
        </authorList>
    </citation>
    <scope>IDENTIFICATION</scope>
</reference>